<organism evidence="4 5">
    <name type="scientific">Trametes coccinea (strain BRFM310)</name>
    <name type="common">Pycnoporus coccineus</name>
    <dbReference type="NCBI Taxonomy" id="1353009"/>
    <lineage>
        <taxon>Eukaryota</taxon>
        <taxon>Fungi</taxon>
        <taxon>Dikarya</taxon>
        <taxon>Basidiomycota</taxon>
        <taxon>Agaricomycotina</taxon>
        <taxon>Agaricomycetes</taxon>
        <taxon>Polyporales</taxon>
        <taxon>Polyporaceae</taxon>
        <taxon>Trametes</taxon>
    </lineage>
</organism>
<keyword evidence="1 4" id="KW-0808">Transferase</keyword>
<evidence type="ECO:0000256" key="2">
    <source>
        <dbReference type="ARBA" id="ARBA00023315"/>
    </source>
</evidence>
<sequence>MALKIRNATLKIRDATADDLPAIQDIFNDQILHSTAIFRTHLQTLEERTRWLQDLHAECYPCVVAEITNAQSGAKQTIGWANLRHFISQPPFDGSAEVSLYVHEDFRGKGVGEKLYQGLLEETRKQGTRFHTIIAVVATENERAMKFWQKQEFKPCGTLREVGHKFGRWLDTTYLQTFV</sequence>
<reference evidence="4 5" key="1">
    <citation type="journal article" date="2015" name="Biotechnol. Biofuels">
        <title>Enhanced degradation of softwood versus hardwood by the white-rot fungus Pycnoporus coccineus.</title>
        <authorList>
            <person name="Couturier M."/>
            <person name="Navarro D."/>
            <person name="Chevret D."/>
            <person name="Henrissat B."/>
            <person name="Piumi F."/>
            <person name="Ruiz-Duenas F.J."/>
            <person name="Martinez A.T."/>
            <person name="Grigoriev I.V."/>
            <person name="Riley R."/>
            <person name="Lipzen A."/>
            <person name="Berrin J.G."/>
            <person name="Master E.R."/>
            <person name="Rosso M.N."/>
        </authorList>
    </citation>
    <scope>NUCLEOTIDE SEQUENCE [LARGE SCALE GENOMIC DNA]</scope>
    <source>
        <strain evidence="4 5">BRFM310</strain>
    </source>
</reference>
<dbReference type="GO" id="GO:0016747">
    <property type="term" value="F:acyltransferase activity, transferring groups other than amino-acyl groups"/>
    <property type="evidence" value="ECO:0007669"/>
    <property type="project" value="InterPro"/>
</dbReference>
<proteinExistence type="predicted"/>
<gene>
    <name evidence="4" type="ORF">PYCCODRAFT_149501</name>
</gene>
<evidence type="ECO:0000313" key="5">
    <source>
        <dbReference type="Proteomes" id="UP000193067"/>
    </source>
</evidence>
<dbReference type="Proteomes" id="UP000193067">
    <property type="component" value="Unassembled WGS sequence"/>
</dbReference>
<dbReference type="Pfam" id="PF13420">
    <property type="entry name" value="Acetyltransf_4"/>
    <property type="match status" value="1"/>
</dbReference>
<evidence type="ECO:0000313" key="4">
    <source>
        <dbReference type="EMBL" id="OSD04351.1"/>
    </source>
</evidence>
<dbReference type="SUPFAM" id="SSF55729">
    <property type="entry name" value="Acyl-CoA N-acyltransferases (Nat)"/>
    <property type="match status" value="1"/>
</dbReference>
<dbReference type="EMBL" id="KZ084097">
    <property type="protein sequence ID" value="OSD04351.1"/>
    <property type="molecule type" value="Genomic_DNA"/>
</dbReference>
<dbReference type="PANTHER" id="PTHR43072:SF23">
    <property type="entry name" value="UPF0039 PROTEIN C11D3.02C"/>
    <property type="match status" value="1"/>
</dbReference>
<evidence type="ECO:0000256" key="1">
    <source>
        <dbReference type="ARBA" id="ARBA00022679"/>
    </source>
</evidence>
<dbReference type="PANTHER" id="PTHR43072">
    <property type="entry name" value="N-ACETYLTRANSFERASE"/>
    <property type="match status" value="1"/>
</dbReference>
<keyword evidence="5" id="KW-1185">Reference proteome</keyword>
<dbReference type="CDD" id="cd04301">
    <property type="entry name" value="NAT_SF"/>
    <property type="match status" value="1"/>
</dbReference>
<dbReference type="Gene3D" id="3.40.630.30">
    <property type="match status" value="1"/>
</dbReference>
<dbReference type="AlphaFoldDB" id="A0A1Y2IVY1"/>
<dbReference type="OrthoDB" id="2129362at2759"/>
<dbReference type="STRING" id="1353009.A0A1Y2IVY1"/>
<accession>A0A1Y2IVY1</accession>
<protein>
    <submittedName>
        <fullName evidence="4">GCN5-related N-acetyltransferase</fullName>
    </submittedName>
</protein>
<keyword evidence="2" id="KW-0012">Acyltransferase</keyword>
<dbReference type="InterPro" id="IPR016181">
    <property type="entry name" value="Acyl_CoA_acyltransferase"/>
</dbReference>
<name>A0A1Y2IVY1_TRAC3</name>
<feature type="domain" description="N-acetyltransferase" evidence="3">
    <location>
        <begin position="10"/>
        <end position="179"/>
    </location>
</feature>
<evidence type="ECO:0000259" key="3">
    <source>
        <dbReference type="PROSITE" id="PS51186"/>
    </source>
</evidence>
<dbReference type="InterPro" id="IPR000182">
    <property type="entry name" value="GNAT_dom"/>
</dbReference>
<dbReference type="PROSITE" id="PS51186">
    <property type="entry name" value="GNAT"/>
    <property type="match status" value="1"/>
</dbReference>